<evidence type="ECO:0000256" key="4">
    <source>
        <dbReference type="ARBA" id="ARBA00022516"/>
    </source>
</evidence>
<dbReference type="InterPro" id="IPR000794">
    <property type="entry name" value="Beta-ketoacyl_synthase"/>
</dbReference>
<reference evidence="20" key="2">
    <citation type="journal article" date="2017" name="J. Anim. Genet.">
        <title>Multiple reference genome sequences of hot pepper reveal the massive evolution of plant disease resistance genes by retroduplication.</title>
        <authorList>
            <person name="Kim S."/>
            <person name="Park J."/>
            <person name="Yeom S.-I."/>
            <person name="Kim Y.-M."/>
            <person name="Seo E."/>
            <person name="Kim K.-T."/>
            <person name="Kim M.-S."/>
            <person name="Lee J.M."/>
            <person name="Cheong K."/>
            <person name="Shin H.-S."/>
            <person name="Kim S.-B."/>
            <person name="Han K."/>
            <person name="Lee J."/>
            <person name="Park M."/>
            <person name="Lee H.-A."/>
            <person name="Lee H.-Y."/>
            <person name="Lee Y."/>
            <person name="Oh S."/>
            <person name="Lee J.H."/>
            <person name="Choi E."/>
            <person name="Choi E."/>
            <person name="Lee S.E."/>
            <person name="Jeon J."/>
            <person name="Kim H."/>
            <person name="Choi G."/>
            <person name="Song H."/>
            <person name="Lee J."/>
            <person name="Lee S.-C."/>
            <person name="Kwon J.-K."/>
            <person name="Lee H.-Y."/>
            <person name="Koo N."/>
            <person name="Hong Y."/>
            <person name="Kim R.W."/>
            <person name="Kang W.-H."/>
            <person name="Huh J.H."/>
            <person name="Kang B.-C."/>
            <person name="Yang T.-J."/>
            <person name="Lee Y.-H."/>
            <person name="Bennetzen J.L."/>
            <person name="Choi D."/>
        </authorList>
    </citation>
    <scope>NUCLEOTIDE SEQUENCE [LARGE SCALE GENOMIC DNA]</scope>
    <source>
        <strain evidence="20">cv. PBC81</strain>
    </source>
</reference>
<dbReference type="NCBIfam" id="TIGR03150">
    <property type="entry name" value="fabF"/>
    <property type="match status" value="1"/>
</dbReference>
<reference evidence="19 20" key="1">
    <citation type="journal article" date="2017" name="Genome Biol.">
        <title>New reference genome sequences of hot pepper reveal the massive evolution of plant disease-resistance genes by retroduplication.</title>
        <authorList>
            <person name="Kim S."/>
            <person name="Park J."/>
            <person name="Yeom S.I."/>
            <person name="Kim Y.M."/>
            <person name="Seo E."/>
            <person name="Kim K.T."/>
            <person name="Kim M.S."/>
            <person name="Lee J.M."/>
            <person name="Cheong K."/>
            <person name="Shin H.S."/>
            <person name="Kim S.B."/>
            <person name="Han K."/>
            <person name="Lee J."/>
            <person name="Park M."/>
            <person name="Lee H.A."/>
            <person name="Lee H.Y."/>
            <person name="Lee Y."/>
            <person name="Oh S."/>
            <person name="Lee J.H."/>
            <person name="Choi E."/>
            <person name="Choi E."/>
            <person name="Lee S.E."/>
            <person name="Jeon J."/>
            <person name="Kim H."/>
            <person name="Choi G."/>
            <person name="Song H."/>
            <person name="Lee J."/>
            <person name="Lee S.C."/>
            <person name="Kwon J.K."/>
            <person name="Lee H.Y."/>
            <person name="Koo N."/>
            <person name="Hong Y."/>
            <person name="Kim R.W."/>
            <person name="Kang W.H."/>
            <person name="Huh J.H."/>
            <person name="Kang B.C."/>
            <person name="Yang T.J."/>
            <person name="Lee Y.H."/>
            <person name="Bennetzen J.L."/>
            <person name="Choi D."/>
        </authorList>
    </citation>
    <scope>NUCLEOTIDE SEQUENCE [LARGE SCALE GENOMIC DNA]</scope>
    <source>
        <strain evidence="20">cv. PBC81</strain>
    </source>
</reference>
<accession>A0A2G2XK20</accession>
<sequence length="429" mass="45832">MASPAVSAPKRETDPKKRIVITGMGLVSVFGSDIDNFYNKLLEGQSGITLIDRFDASSYTVRFAGQIRDFSSQGYIDGKNDCHLDDCWRYCLVAGKRALEDANLGQQVLDTMDKTRIGVLVGSGMGGSQVFTDAVEALVQRGYKKISPFFVPYTITNMGSALLAINTGLMGPCYSISTACATANYCFYAAANHIRRGEADIMVAGGTEASITTTGVGGFIACRALSRRNDEHEKASRPWDKNRDGFVMGEGSGVLMMERLEHALKRGAPILAEYLGGAVTCDAHHITDPRADGLGVSSSIFKSLVDAGVSPEEVNYINAHATSTLAGDLAEVNAIKKVFKDTSEIKMNGTKSMIGHGLGAAGGLEAIATIKAITTGWLHPTINQYDLEPQVTIDTVPNVKKQHEVNVGISNSFGFGGHNSVVVFAPYKP</sequence>
<evidence type="ECO:0000256" key="17">
    <source>
        <dbReference type="RuleBase" id="RU003694"/>
    </source>
</evidence>
<dbReference type="GO" id="GO:0004315">
    <property type="term" value="F:3-oxoacyl-[acyl-carrier-protein] synthase activity"/>
    <property type="evidence" value="ECO:0007669"/>
    <property type="project" value="UniProtKB-EC"/>
</dbReference>
<dbReference type="PIRSF" id="PIRSF000447">
    <property type="entry name" value="KAS_II"/>
    <property type="match status" value="1"/>
</dbReference>
<evidence type="ECO:0000256" key="5">
    <source>
        <dbReference type="ARBA" id="ARBA00022528"/>
    </source>
</evidence>
<dbReference type="PROSITE" id="PS52004">
    <property type="entry name" value="KS3_2"/>
    <property type="match status" value="1"/>
</dbReference>
<evidence type="ECO:0000313" key="20">
    <source>
        <dbReference type="Proteomes" id="UP000224567"/>
    </source>
</evidence>
<dbReference type="AlphaFoldDB" id="A0A2G2XK20"/>
<evidence type="ECO:0000256" key="7">
    <source>
        <dbReference type="ARBA" id="ARBA00022679"/>
    </source>
</evidence>
<feature type="active site" description="For beta-ketoacyl synthase activity" evidence="16">
    <location>
        <position position="180"/>
    </location>
</feature>
<comment type="caution">
    <text evidence="19">The sequence shown here is derived from an EMBL/GenBank/DDBJ whole genome shotgun (WGS) entry which is preliminary data.</text>
</comment>
<keyword evidence="8" id="KW-0276">Fatty acid metabolism</keyword>
<dbReference type="InterPro" id="IPR016039">
    <property type="entry name" value="Thiolase-like"/>
</dbReference>
<comment type="function">
    <text evidence="14">Catalyzes the condensation reaction of fatty acid synthesis by the addition to an acyl acceptor of two carbons from malonyl-ACP. Specific for elongation from C-10 to unsaturated C-16 and C-18 fatty acids.</text>
</comment>
<evidence type="ECO:0000256" key="2">
    <source>
        <dbReference type="ARBA" id="ARBA00008467"/>
    </source>
</evidence>
<organism evidence="19 20">
    <name type="scientific">Capsicum baccatum</name>
    <name type="common">Peruvian pepper</name>
    <dbReference type="NCBI Taxonomy" id="33114"/>
    <lineage>
        <taxon>Eukaryota</taxon>
        <taxon>Viridiplantae</taxon>
        <taxon>Streptophyta</taxon>
        <taxon>Embryophyta</taxon>
        <taxon>Tracheophyta</taxon>
        <taxon>Spermatophyta</taxon>
        <taxon>Magnoliopsida</taxon>
        <taxon>eudicotyledons</taxon>
        <taxon>Gunneridae</taxon>
        <taxon>Pentapetalae</taxon>
        <taxon>asterids</taxon>
        <taxon>lamiids</taxon>
        <taxon>Solanales</taxon>
        <taxon>Solanaceae</taxon>
        <taxon>Solanoideae</taxon>
        <taxon>Capsiceae</taxon>
        <taxon>Capsicum</taxon>
    </lineage>
</organism>
<evidence type="ECO:0000259" key="18">
    <source>
        <dbReference type="PROSITE" id="PS52004"/>
    </source>
</evidence>
<feature type="domain" description="Ketosynthase family 3 (KS3)" evidence="18">
    <location>
        <begin position="16"/>
        <end position="426"/>
    </location>
</feature>
<keyword evidence="11 15" id="KW-0275">Fatty acid biosynthesis</keyword>
<evidence type="ECO:0000256" key="13">
    <source>
        <dbReference type="ARBA" id="ARBA00049541"/>
    </source>
</evidence>
<dbReference type="Pfam" id="PF02801">
    <property type="entry name" value="Ketoacyl-synt_C"/>
    <property type="match status" value="1"/>
</dbReference>
<comment type="catalytic activity">
    <reaction evidence="13">
        <text>a fatty acyl-[ACP] + malonyl-[ACP] + H(+) = a 3-oxoacyl-[ACP] + holo-[ACP] + CO2</text>
        <dbReference type="Rhea" id="RHEA:22836"/>
        <dbReference type="Rhea" id="RHEA-COMP:9623"/>
        <dbReference type="Rhea" id="RHEA-COMP:9685"/>
        <dbReference type="Rhea" id="RHEA-COMP:9916"/>
        <dbReference type="Rhea" id="RHEA-COMP:14125"/>
        <dbReference type="ChEBI" id="CHEBI:15378"/>
        <dbReference type="ChEBI" id="CHEBI:16526"/>
        <dbReference type="ChEBI" id="CHEBI:64479"/>
        <dbReference type="ChEBI" id="CHEBI:78449"/>
        <dbReference type="ChEBI" id="CHEBI:78776"/>
        <dbReference type="ChEBI" id="CHEBI:138651"/>
        <dbReference type="EC" id="2.3.1.41"/>
    </reaction>
</comment>
<evidence type="ECO:0000256" key="12">
    <source>
        <dbReference type="ARBA" id="ARBA00023315"/>
    </source>
</evidence>
<dbReference type="InterPro" id="IPR014031">
    <property type="entry name" value="Ketoacyl_synth_C"/>
</dbReference>
<dbReference type="PANTHER" id="PTHR11712">
    <property type="entry name" value="POLYKETIDE SYNTHASE-RELATED"/>
    <property type="match status" value="1"/>
</dbReference>
<dbReference type="EMBL" id="MLFT02000001">
    <property type="protein sequence ID" value="PHT57838.1"/>
    <property type="molecule type" value="Genomic_DNA"/>
</dbReference>
<keyword evidence="20" id="KW-1185">Reference proteome</keyword>
<dbReference type="InterPro" id="IPR014030">
    <property type="entry name" value="Ketoacyl_synth_N"/>
</dbReference>
<evidence type="ECO:0000256" key="10">
    <source>
        <dbReference type="ARBA" id="ARBA00023098"/>
    </source>
</evidence>
<comment type="subunit">
    <text evidence="3">Homodimer.</text>
</comment>
<dbReference type="FunFam" id="3.40.47.10:FF:000027">
    <property type="entry name" value="3-oxoacyl-[acyl-carrier-protein] synthase 2"/>
    <property type="match status" value="1"/>
</dbReference>
<dbReference type="GO" id="GO:0006633">
    <property type="term" value="P:fatty acid biosynthetic process"/>
    <property type="evidence" value="ECO:0007669"/>
    <property type="project" value="UniProtKB-KW"/>
</dbReference>
<dbReference type="CDD" id="cd00834">
    <property type="entry name" value="KAS_I_II"/>
    <property type="match status" value="1"/>
</dbReference>
<dbReference type="Proteomes" id="UP000224567">
    <property type="component" value="Unassembled WGS sequence"/>
</dbReference>
<gene>
    <name evidence="19" type="ORF">CQW23_00201</name>
</gene>
<dbReference type="InterPro" id="IPR020841">
    <property type="entry name" value="PKS_Beta-ketoAc_synthase_dom"/>
</dbReference>
<keyword evidence="4 15" id="KW-0444">Lipid biosynthesis</keyword>
<evidence type="ECO:0000256" key="3">
    <source>
        <dbReference type="ARBA" id="ARBA00011738"/>
    </source>
</evidence>
<evidence type="ECO:0000256" key="14">
    <source>
        <dbReference type="ARBA" id="ARBA00058711"/>
    </source>
</evidence>
<dbReference type="Pfam" id="PF00109">
    <property type="entry name" value="ketoacyl-synt"/>
    <property type="match status" value="1"/>
</dbReference>
<dbReference type="GO" id="GO:0009507">
    <property type="term" value="C:chloroplast"/>
    <property type="evidence" value="ECO:0007669"/>
    <property type="project" value="UniProtKB-SubCell"/>
</dbReference>
<dbReference type="InterPro" id="IPR018201">
    <property type="entry name" value="Ketoacyl_synth_AS"/>
</dbReference>
<dbReference type="GO" id="GO:0005739">
    <property type="term" value="C:mitochondrion"/>
    <property type="evidence" value="ECO:0007669"/>
    <property type="project" value="TreeGrafter"/>
</dbReference>
<evidence type="ECO:0000256" key="6">
    <source>
        <dbReference type="ARBA" id="ARBA00022640"/>
    </source>
</evidence>
<keyword evidence="10" id="KW-0443">Lipid metabolism</keyword>
<evidence type="ECO:0000256" key="1">
    <source>
        <dbReference type="ARBA" id="ARBA00004229"/>
    </source>
</evidence>
<dbReference type="STRING" id="33114.A0A2G2XK20"/>
<dbReference type="NCBIfam" id="NF005589">
    <property type="entry name" value="PRK07314.1"/>
    <property type="match status" value="1"/>
</dbReference>
<evidence type="ECO:0000256" key="16">
    <source>
        <dbReference type="PIRSR" id="PIRSR000447-1"/>
    </source>
</evidence>
<comment type="similarity">
    <text evidence="2 15 17">Belongs to the thiolase-like superfamily. Beta-ketoacyl-ACP synthases family.</text>
</comment>
<keyword evidence="5" id="KW-0150">Chloroplast</keyword>
<dbReference type="InterPro" id="IPR017568">
    <property type="entry name" value="3-oxoacyl-ACP_synth-2"/>
</dbReference>
<dbReference type="SUPFAM" id="SSF53901">
    <property type="entry name" value="Thiolase-like"/>
    <property type="match status" value="2"/>
</dbReference>
<evidence type="ECO:0000256" key="9">
    <source>
        <dbReference type="ARBA" id="ARBA00022946"/>
    </source>
</evidence>
<keyword evidence="12" id="KW-0012">Acyltransferase</keyword>
<evidence type="ECO:0000256" key="8">
    <source>
        <dbReference type="ARBA" id="ARBA00022832"/>
    </source>
</evidence>
<dbReference type="OrthoDB" id="5334845at2759"/>
<keyword evidence="9" id="KW-0809">Transit peptide</keyword>
<keyword evidence="7 15" id="KW-0808">Transferase</keyword>
<dbReference type="SMART" id="SM00825">
    <property type="entry name" value="PKS_KS"/>
    <property type="match status" value="1"/>
</dbReference>
<evidence type="ECO:0000256" key="11">
    <source>
        <dbReference type="ARBA" id="ARBA00023160"/>
    </source>
</evidence>
<comment type="subcellular location">
    <subcellularLocation>
        <location evidence="1">Plastid</location>
        <location evidence="1">Chloroplast</location>
    </subcellularLocation>
</comment>
<evidence type="ECO:0000313" key="19">
    <source>
        <dbReference type="EMBL" id="PHT57838.1"/>
    </source>
</evidence>
<evidence type="ECO:0000256" key="15">
    <source>
        <dbReference type="PIRNR" id="PIRNR000447"/>
    </source>
</evidence>
<dbReference type="PROSITE" id="PS00606">
    <property type="entry name" value="KS3_1"/>
    <property type="match status" value="1"/>
</dbReference>
<keyword evidence="6" id="KW-0934">Plastid</keyword>
<name>A0A2G2XK20_CAPBA</name>
<dbReference type="NCBIfam" id="NF004970">
    <property type="entry name" value="PRK06333.1"/>
    <property type="match status" value="1"/>
</dbReference>
<dbReference type="Gene3D" id="3.40.47.10">
    <property type="match status" value="1"/>
</dbReference>
<proteinExistence type="inferred from homology"/>
<dbReference type="PANTHER" id="PTHR11712:SF330">
    <property type="entry name" value="BETA-KETOACYL-[ACYL-CARRIER-PROTEIN] SYNTHASE I"/>
    <property type="match status" value="1"/>
</dbReference>
<protein>
    <recommendedName>
        <fullName evidence="15">3-oxoacyl-[acyl-carrier-protein] synthase</fullName>
    </recommendedName>
</protein>